<dbReference type="AlphaFoldDB" id="A0A495DE16"/>
<comment type="similarity">
    <text evidence="1">Belongs to the ComF/GntX family.</text>
</comment>
<comment type="caution">
    <text evidence="4">The sequence shown here is derived from an EMBL/GenBank/DDBJ whole genome shotgun (WGS) entry which is preliminary data.</text>
</comment>
<feature type="domain" description="Double zinc ribbon" evidence="3">
    <location>
        <begin position="14"/>
        <end position="75"/>
    </location>
</feature>
<dbReference type="InterPro" id="IPR029057">
    <property type="entry name" value="PRTase-like"/>
</dbReference>
<dbReference type="RefSeq" id="WP_170150401.1">
    <property type="nucleotide sequence ID" value="NZ_RBIM01000003.1"/>
</dbReference>
<evidence type="ECO:0000259" key="3">
    <source>
        <dbReference type="Pfam" id="PF18912"/>
    </source>
</evidence>
<dbReference type="InterPro" id="IPR000836">
    <property type="entry name" value="PRTase_dom"/>
</dbReference>
<dbReference type="Pfam" id="PF00156">
    <property type="entry name" value="Pribosyltran"/>
    <property type="match status" value="1"/>
</dbReference>
<gene>
    <name evidence="4" type="ORF">C7435_1711</name>
</gene>
<evidence type="ECO:0000313" key="4">
    <source>
        <dbReference type="EMBL" id="RKR00503.1"/>
    </source>
</evidence>
<dbReference type="InterPro" id="IPR044005">
    <property type="entry name" value="DZR_2"/>
</dbReference>
<dbReference type="Pfam" id="PF18912">
    <property type="entry name" value="DZR_2"/>
    <property type="match status" value="1"/>
</dbReference>
<dbReference type="EMBL" id="RBIM01000003">
    <property type="protein sequence ID" value="RKR00503.1"/>
    <property type="molecule type" value="Genomic_DNA"/>
</dbReference>
<reference evidence="4 5" key="1">
    <citation type="submission" date="2018-10" db="EMBL/GenBank/DDBJ databases">
        <title>Genomic Encyclopedia of Type Strains, Phase IV (KMG-IV): sequencing the most valuable type-strain genomes for metagenomic binning, comparative biology and taxonomic classification.</title>
        <authorList>
            <person name="Goeker M."/>
        </authorList>
    </citation>
    <scope>NUCLEOTIDE SEQUENCE [LARGE SCALE GENOMIC DNA]</scope>
    <source>
        <strain evidence="4 5">DSM 4734</strain>
    </source>
</reference>
<dbReference type="InterPro" id="IPR051910">
    <property type="entry name" value="ComF/GntX_DNA_util-trans"/>
</dbReference>
<evidence type="ECO:0000313" key="5">
    <source>
        <dbReference type="Proteomes" id="UP000273675"/>
    </source>
</evidence>
<sequence>MRETGWQLIGRRLADLAWPPVCPMTGRTVDRVGHLAPDLWRRLNFLDAPWCDTCGWPFPYPGGGGAASLSVCAGCIANPPRYDRARAPLAYDGVASPLVVGFKHGSRREMIDQFGRWMARAGADCLEGADALVPVPLHWRRLIARRYNQSALLCRALSSLTGLPIWTDLLVRQRPTPSQAGRTARMRRRNMAAAFAVTDPSRLAGRHLVLVDDVVTTGATVTACTRQLKRAGAASVRVVALCRVVRETDPTI</sequence>
<dbReference type="SUPFAM" id="SSF53271">
    <property type="entry name" value="PRTase-like"/>
    <property type="match status" value="1"/>
</dbReference>
<evidence type="ECO:0000259" key="2">
    <source>
        <dbReference type="Pfam" id="PF00156"/>
    </source>
</evidence>
<proteinExistence type="inferred from homology"/>
<evidence type="ECO:0000256" key="1">
    <source>
        <dbReference type="ARBA" id="ARBA00008007"/>
    </source>
</evidence>
<dbReference type="Proteomes" id="UP000273675">
    <property type="component" value="Unassembled WGS sequence"/>
</dbReference>
<dbReference type="CDD" id="cd06223">
    <property type="entry name" value="PRTases_typeI"/>
    <property type="match status" value="1"/>
</dbReference>
<accession>A0A495DE16</accession>
<dbReference type="PANTHER" id="PTHR47505">
    <property type="entry name" value="DNA UTILIZATION PROTEIN YHGH"/>
    <property type="match status" value="1"/>
</dbReference>
<dbReference type="PANTHER" id="PTHR47505:SF1">
    <property type="entry name" value="DNA UTILIZATION PROTEIN YHGH"/>
    <property type="match status" value="1"/>
</dbReference>
<feature type="domain" description="Phosphoribosyltransferase" evidence="2">
    <location>
        <begin position="189"/>
        <end position="245"/>
    </location>
</feature>
<organism evidence="4 5">
    <name type="scientific">Maricaulis maris</name>
    <dbReference type="NCBI Taxonomy" id="74318"/>
    <lineage>
        <taxon>Bacteria</taxon>
        <taxon>Pseudomonadati</taxon>
        <taxon>Pseudomonadota</taxon>
        <taxon>Alphaproteobacteria</taxon>
        <taxon>Maricaulales</taxon>
        <taxon>Maricaulaceae</taxon>
        <taxon>Maricaulis</taxon>
    </lineage>
</organism>
<name>A0A495DE16_9PROT</name>
<dbReference type="Gene3D" id="3.40.50.2020">
    <property type="match status" value="1"/>
</dbReference>
<protein>
    <submittedName>
        <fullName evidence="4">ComF family protein</fullName>
    </submittedName>
</protein>